<name>A0AAP5I3Z6_9CYAN</name>
<dbReference type="CDD" id="cd03801">
    <property type="entry name" value="GT4_PimA-like"/>
    <property type="match status" value="1"/>
</dbReference>
<dbReference type="AlphaFoldDB" id="A0AAP5I3Z6"/>
<dbReference type="Pfam" id="PF13692">
    <property type="entry name" value="Glyco_trans_1_4"/>
    <property type="match status" value="1"/>
</dbReference>
<proteinExistence type="predicted"/>
<dbReference type="Proteomes" id="UP000667802">
    <property type="component" value="Unassembled WGS sequence"/>
</dbReference>
<dbReference type="RefSeq" id="WP_208344634.1">
    <property type="nucleotide sequence ID" value="NZ_CAWQFN010000523.1"/>
</dbReference>
<protein>
    <submittedName>
        <fullName evidence="1">Glycosyltransferase</fullName>
    </submittedName>
</protein>
<keyword evidence="2" id="KW-1185">Reference proteome</keyword>
<sequence>MRITLVGTLTGLGGIQRHLTWLAQCLGEEGVQTLALSLENQKNSHPDIHQLQKLSRLGVSVIHCIPYDKNKLCLGFSRLKRLGEITAIIDSFSPDVYLAVGTGWNLFIPPLLSRVKTRRIFYEVMSGVPSGWSDSRWAVRSWFDEVIGQSPTVANTFAKYFSWQKPISAIPAIPEPLELTATLPQPVIKTVELGKAKAGLFSRLVPHKQAFWLVQQWDLLKDVLAELHIHGTGSEEQLIRDYIDSQGIGDRVKCFGRYPEDQAYVDLLSSYDLTLLPTIGAEGAPLVLLESMACGVTFVAYGVGGIPDYAIDNPNVLVVSPEPKAFVSGVRQMAHRLANGQINQVELQQFYLKHYSYTVLKKAWLSYLCP</sequence>
<evidence type="ECO:0000313" key="2">
    <source>
        <dbReference type="Proteomes" id="UP000667802"/>
    </source>
</evidence>
<reference evidence="2" key="1">
    <citation type="journal article" date="2021" name="Science">
        <title>Hunting the eagle killer: A cyanobacterial neurotoxin causes vacuolar myelinopathy.</title>
        <authorList>
            <person name="Breinlinger S."/>
            <person name="Phillips T.J."/>
            <person name="Haram B.N."/>
            <person name="Mares J."/>
            <person name="Martinez Yerena J.A."/>
            <person name="Hrouzek P."/>
            <person name="Sobotka R."/>
            <person name="Henderson W.M."/>
            <person name="Schmieder P."/>
            <person name="Williams S.M."/>
            <person name="Lauderdale J.D."/>
            <person name="Wilde H.D."/>
            <person name="Gerrin W."/>
            <person name="Kust A."/>
            <person name="Washington J.W."/>
            <person name="Wagner C."/>
            <person name="Geier B."/>
            <person name="Liebeke M."/>
            <person name="Enke H."/>
            <person name="Niedermeyer T.H.J."/>
            <person name="Wilde S.B."/>
        </authorList>
    </citation>
    <scope>NUCLEOTIDE SEQUENCE [LARGE SCALE GENOMIC DNA]</scope>
    <source>
        <strain evidence="2">Thurmond2011</strain>
    </source>
</reference>
<organism evidence="1 2">
    <name type="scientific">Aetokthonos hydrillicola Thurmond2011</name>
    <dbReference type="NCBI Taxonomy" id="2712845"/>
    <lineage>
        <taxon>Bacteria</taxon>
        <taxon>Bacillati</taxon>
        <taxon>Cyanobacteriota</taxon>
        <taxon>Cyanophyceae</taxon>
        <taxon>Nostocales</taxon>
        <taxon>Hapalosiphonaceae</taxon>
        <taxon>Aetokthonos</taxon>
    </lineage>
</organism>
<dbReference type="EMBL" id="JAALHA020000002">
    <property type="protein sequence ID" value="MDR9894329.1"/>
    <property type="molecule type" value="Genomic_DNA"/>
</dbReference>
<evidence type="ECO:0000313" key="1">
    <source>
        <dbReference type="EMBL" id="MDR9894329.1"/>
    </source>
</evidence>
<gene>
    <name evidence="1" type="ORF">G7B40_007050</name>
</gene>
<dbReference type="Gene3D" id="3.40.50.2000">
    <property type="entry name" value="Glycogen Phosphorylase B"/>
    <property type="match status" value="2"/>
</dbReference>
<dbReference type="SUPFAM" id="SSF53756">
    <property type="entry name" value="UDP-Glycosyltransferase/glycogen phosphorylase"/>
    <property type="match status" value="1"/>
</dbReference>
<comment type="caution">
    <text evidence="1">The sequence shown here is derived from an EMBL/GenBank/DDBJ whole genome shotgun (WGS) entry which is preliminary data.</text>
</comment>
<dbReference type="PANTHER" id="PTHR12526">
    <property type="entry name" value="GLYCOSYLTRANSFERASE"/>
    <property type="match status" value="1"/>
</dbReference>
<accession>A0AAP5I3Z6</accession>